<name>E4YAP1_OIKDI</name>
<evidence type="ECO:0000313" key="1">
    <source>
        <dbReference type="EMBL" id="CBY32628.1"/>
    </source>
</evidence>
<evidence type="ECO:0008006" key="2">
    <source>
        <dbReference type="Google" id="ProtNLM"/>
    </source>
</evidence>
<accession>E4YAP1</accession>
<protein>
    <recommendedName>
        <fullName evidence="2">EGF-like domain-containing protein</fullName>
    </recommendedName>
</protein>
<dbReference type="Proteomes" id="UP000011014">
    <property type="component" value="Unassembled WGS sequence"/>
</dbReference>
<dbReference type="AlphaFoldDB" id="E4YAP1"/>
<sequence>MFNIFLEFTIFTVANSQYSGDYSFFSSLSERNTEILENNLDSCESGYFGDDCTKLCGHCKEDLCGQNGECLEGCENGWKTETGNGNETVADCSVPICVANCDGPAGSTRNFCVSPNECVCGEKNWSKWKVPQYGSVCYSLRSNGLKGAIFALVILILSIYTCHRVQTHLSKKRVLRSQIRGYKRVAPKRNSRVLKRSPTVSKIYEDSHQDLGTYRRIEIIEEEM</sequence>
<organism evidence="1">
    <name type="scientific">Oikopleura dioica</name>
    <name type="common">Tunicate</name>
    <dbReference type="NCBI Taxonomy" id="34765"/>
    <lineage>
        <taxon>Eukaryota</taxon>
        <taxon>Metazoa</taxon>
        <taxon>Chordata</taxon>
        <taxon>Tunicata</taxon>
        <taxon>Appendicularia</taxon>
        <taxon>Copelata</taxon>
        <taxon>Oikopleuridae</taxon>
        <taxon>Oikopleura</taxon>
    </lineage>
</organism>
<gene>
    <name evidence="1" type="ORF">GSOID_T00031969001</name>
</gene>
<proteinExistence type="predicted"/>
<reference evidence="1" key="1">
    <citation type="journal article" date="2010" name="Science">
        <title>Plasticity of animal genome architecture unmasked by rapid evolution of a pelagic tunicate.</title>
        <authorList>
            <person name="Denoeud F."/>
            <person name="Henriet S."/>
            <person name="Mungpakdee S."/>
            <person name="Aury J.M."/>
            <person name="Da Silva C."/>
            <person name="Brinkmann H."/>
            <person name="Mikhaleva J."/>
            <person name="Olsen L.C."/>
            <person name="Jubin C."/>
            <person name="Canestro C."/>
            <person name="Bouquet J.M."/>
            <person name="Danks G."/>
            <person name="Poulain J."/>
            <person name="Campsteijn C."/>
            <person name="Adamski M."/>
            <person name="Cross I."/>
            <person name="Yadetie F."/>
            <person name="Muffato M."/>
            <person name="Louis A."/>
            <person name="Butcher S."/>
            <person name="Tsagkogeorga G."/>
            <person name="Konrad A."/>
            <person name="Singh S."/>
            <person name="Jensen M.F."/>
            <person name="Cong E.H."/>
            <person name="Eikeseth-Otteraa H."/>
            <person name="Noel B."/>
            <person name="Anthouard V."/>
            <person name="Porcel B.M."/>
            <person name="Kachouri-Lafond R."/>
            <person name="Nishino A."/>
            <person name="Ugolini M."/>
            <person name="Chourrout P."/>
            <person name="Nishida H."/>
            <person name="Aasland R."/>
            <person name="Huzurbazar S."/>
            <person name="Westhof E."/>
            <person name="Delsuc F."/>
            <person name="Lehrach H."/>
            <person name="Reinhardt R."/>
            <person name="Weissenbach J."/>
            <person name="Roy S.W."/>
            <person name="Artiguenave F."/>
            <person name="Postlethwait J.H."/>
            <person name="Manak J.R."/>
            <person name="Thompson E.M."/>
            <person name="Jaillon O."/>
            <person name="Du Pasquier L."/>
            <person name="Boudinot P."/>
            <person name="Liberles D.A."/>
            <person name="Volff J.N."/>
            <person name="Philippe H."/>
            <person name="Lenhard B."/>
            <person name="Roest Crollius H."/>
            <person name="Wincker P."/>
            <person name="Chourrout D."/>
        </authorList>
    </citation>
    <scope>NUCLEOTIDE SEQUENCE [LARGE SCALE GENOMIC DNA]</scope>
</reference>
<dbReference type="EMBL" id="FN654362">
    <property type="protein sequence ID" value="CBY32628.1"/>
    <property type="molecule type" value="Genomic_DNA"/>
</dbReference>